<feature type="domain" description="AAA+ ATPase" evidence="1">
    <location>
        <begin position="124"/>
        <end position="267"/>
    </location>
</feature>
<keyword evidence="3" id="KW-1185">Reference proteome</keyword>
<name>A0A1W1VY98_9FIRM</name>
<dbReference type="Pfam" id="PF01695">
    <property type="entry name" value="IstB_IS21"/>
    <property type="match status" value="1"/>
</dbReference>
<protein>
    <submittedName>
        <fullName evidence="2">Replicative DNA helicase loader DnaI</fullName>
    </submittedName>
</protein>
<evidence type="ECO:0000259" key="1">
    <source>
        <dbReference type="SMART" id="SM00382"/>
    </source>
</evidence>
<keyword evidence="2" id="KW-0067">ATP-binding</keyword>
<dbReference type="RefSeq" id="WP_084665675.1">
    <property type="nucleotide sequence ID" value="NZ_LT838272.1"/>
</dbReference>
<dbReference type="SUPFAM" id="SSF52540">
    <property type="entry name" value="P-loop containing nucleoside triphosphate hydrolases"/>
    <property type="match status" value="1"/>
</dbReference>
<dbReference type="InterPro" id="IPR003593">
    <property type="entry name" value="AAA+_ATPase"/>
</dbReference>
<dbReference type="SMART" id="SM00382">
    <property type="entry name" value="AAA"/>
    <property type="match status" value="1"/>
</dbReference>
<dbReference type="PANTHER" id="PTHR30050">
    <property type="entry name" value="CHROMOSOMAL REPLICATION INITIATOR PROTEIN DNAA"/>
    <property type="match status" value="1"/>
</dbReference>
<sequence length="277" mass="31854">MERIQIPPIFLKQPTLEGGQGREATSPEPEAPTINCPYCQDRGVILREGRAYRCKCMEARAWQNRLRSAHLAPQLSRHTFANFDLRFYSRQAYDELTGTSYYESARRCLEACKNFVAQCAQQQPTKGLFIFGPVGSGKTFLAAAIANALASLNINVLFVVVPDLLDQIRATYDRRPEEESPTELELLTTARDAKVLILDDLGAHNYTEWTRNKIYSLINYRLIYELPTVVTSNLDLKQLEEYLGERTTSRLLQLCRSYHLPVEQDIRLILSREERRY</sequence>
<dbReference type="PANTHER" id="PTHR30050:SF4">
    <property type="entry name" value="ATP-BINDING PROTEIN RV3427C IN INSERTION SEQUENCE-RELATED"/>
    <property type="match status" value="1"/>
</dbReference>
<organism evidence="2 3">
    <name type="scientific">Thermanaeromonas toyohensis ToBE</name>
    <dbReference type="NCBI Taxonomy" id="698762"/>
    <lineage>
        <taxon>Bacteria</taxon>
        <taxon>Bacillati</taxon>
        <taxon>Bacillota</taxon>
        <taxon>Clostridia</taxon>
        <taxon>Neomoorellales</taxon>
        <taxon>Neomoorellaceae</taxon>
        <taxon>Thermanaeromonas</taxon>
    </lineage>
</organism>
<dbReference type="InterPro" id="IPR002611">
    <property type="entry name" value="IstB_ATP-bd"/>
</dbReference>
<keyword evidence="2" id="KW-0347">Helicase</keyword>
<dbReference type="GO" id="GO:0004386">
    <property type="term" value="F:helicase activity"/>
    <property type="evidence" value="ECO:0007669"/>
    <property type="project" value="UniProtKB-KW"/>
</dbReference>
<keyword evidence="2" id="KW-0547">Nucleotide-binding</keyword>
<dbReference type="InterPro" id="IPR027417">
    <property type="entry name" value="P-loop_NTPase"/>
</dbReference>
<accession>A0A1W1VY98</accession>
<keyword evidence="2" id="KW-0378">Hydrolase</keyword>
<dbReference type="OrthoDB" id="9776217at2"/>
<dbReference type="GO" id="GO:0005524">
    <property type="term" value="F:ATP binding"/>
    <property type="evidence" value="ECO:0007669"/>
    <property type="project" value="InterPro"/>
</dbReference>
<proteinExistence type="predicted"/>
<evidence type="ECO:0000313" key="2">
    <source>
        <dbReference type="EMBL" id="SMB98071.1"/>
    </source>
</evidence>
<dbReference type="AlphaFoldDB" id="A0A1W1VY98"/>
<reference evidence="2 3" key="1">
    <citation type="submission" date="2017-04" db="EMBL/GenBank/DDBJ databases">
        <authorList>
            <person name="Afonso C.L."/>
            <person name="Miller P.J."/>
            <person name="Scott M.A."/>
            <person name="Spackman E."/>
            <person name="Goraichik I."/>
            <person name="Dimitrov K.M."/>
            <person name="Suarez D.L."/>
            <person name="Swayne D.E."/>
        </authorList>
    </citation>
    <scope>NUCLEOTIDE SEQUENCE [LARGE SCALE GENOMIC DNA]</scope>
    <source>
        <strain evidence="2 3">ToBE</strain>
    </source>
</reference>
<dbReference type="STRING" id="698762.SAMN00808754_2108"/>
<dbReference type="Gene3D" id="3.40.50.300">
    <property type="entry name" value="P-loop containing nucleotide triphosphate hydrolases"/>
    <property type="match status" value="1"/>
</dbReference>
<evidence type="ECO:0000313" key="3">
    <source>
        <dbReference type="Proteomes" id="UP000192569"/>
    </source>
</evidence>
<dbReference type="Proteomes" id="UP000192569">
    <property type="component" value="Chromosome I"/>
</dbReference>
<dbReference type="EMBL" id="LT838272">
    <property type="protein sequence ID" value="SMB98071.1"/>
    <property type="molecule type" value="Genomic_DNA"/>
</dbReference>
<dbReference type="GO" id="GO:0006260">
    <property type="term" value="P:DNA replication"/>
    <property type="evidence" value="ECO:0007669"/>
    <property type="project" value="TreeGrafter"/>
</dbReference>
<gene>
    <name evidence="2" type="ORF">SAMN00808754_2108</name>
</gene>